<organism evidence="1 2">
    <name type="scientific">Pseudomonas putida</name>
    <name type="common">Arthrobacter siderocapsulatus</name>
    <dbReference type="NCBI Taxonomy" id="303"/>
    <lineage>
        <taxon>Bacteria</taxon>
        <taxon>Pseudomonadati</taxon>
        <taxon>Pseudomonadota</taxon>
        <taxon>Gammaproteobacteria</taxon>
        <taxon>Pseudomonadales</taxon>
        <taxon>Pseudomonadaceae</taxon>
        <taxon>Pseudomonas</taxon>
    </lineage>
</organism>
<comment type="caution">
    <text evidence="1">The sequence shown here is derived from an EMBL/GenBank/DDBJ whole genome shotgun (WGS) entry which is preliminary data.</text>
</comment>
<evidence type="ECO:0008006" key="3">
    <source>
        <dbReference type="Google" id="ProtNLM"/>
    </source>
</evidence>
<dbReference type="Proteomes" id="UP000186736">
    <property type="component" value="Unassembled WGS sequence"/>
</dbReference>
<dbReference type="EMBL" id="MKZO01000079">
    <property type="protein sequence ID" value="OLS58815.1"/>
    <property type="molecule type" value="Genomic_DNA"/>
</dbReference>
<name>A0A1Q9QUL5_PSEPU</name>
<reference evidence="1 2" key="1">
    <citation type="submission" date="2016-10" db="EMBL/GenBank/DDBJ databases">
        <title>Genome Sequence of Pseudomonas putida GM4FR.</title>
        <authorList>
            <person name="Poehlein A."/>
            <person name="Wemheuer F."/>
            <person name="Hollensteiner J."/>
            <person name="Wemheuer B."/>
        </authorList>
    </citation>
    <scope>NUCLEOTIDE SEQUENCE [LARGE SCALE GENOMIC DNA]</scope>
    <source>
        <strain evidence="1 2">GM4FR</strain>
    </source>
</reference>
<accession>A0A1Q9QUL5</accession>
<protein>
    <recommendedName>
        <fullName evidence="3">RiboL-PSP-HEPN domain-containing protein</fullName>
    </recommendedName>
</protein>
<dbReference type="RefSeq" id="WP_075806745.1">
    <property type="nucleotide sequence ID" value="NZ_MKZO01000079.1"/>
</dbReference>
<dbReference type="AlphaFoldDB" id="A0A1Q9QUL5"/>
<proteinExistence type="predicted"/>
<evidence type="ECO:0000313" key="1">
    <source>
        <dbReference type="EMBL" id="OLS58815.1"/>
    </source>
</evidence>
<dbReference type="OrthoDB" id="6893391at2"/>
<evidence type="ECO:0000313" key="2">
    <source>
        <dbReference type="Proteomes" id="UP000186736"/>
    </source>
</evidence>
<gene>
    <name evidence="1" type="ORF">PSEMO_61760</name>
</gene>
<sequence length="172" mass="19412">MTFELNTKAIRGLTRLALPADDGYIYRLGVALYGFASLSSFMAELAHHMDPVVNRTALQARTGGEILSEFRKCVKKAKATKPEVGPIGRAAADMFQALNTRRSDIMHAYPITNQARQQILHRRLDEKNRYFEVTNEILEEFISKLHDVSSLLYDIRAIMKPELGDRAATSSR</sequence>